<comment type="subcellular location">
    <subcellularLocation>
        <location evidence="1">Cell membrane</location>
        <topology evidence="1">Multi-pass membrane protein</topology>
    </subcellularLocation>
</comment>
<feature type="transmembrane region" description="Helical" evidence="5">
    <location>
        <begin position="436"/>
        <end position="456"/>
    </location>
</feature>
<name>N0DYC2_9MICO</name>
<keyword evidence="2 5" id="KW-0812">Transmembrane</keyword>
<feature type="transmembrane region" description="Helical" evidence="5">
    <location>
        <begin position="364"/>
        <end position="385"/>
    </location>
</feature>
<dbReference type="InterPro" id="IPR020846">
    <property type="entry name" value="MFS_dom"/>
</dbReference>
<keyword evidence="4 5" id="KW-0472">Membrane</keyword>
<keyword evidence="8" id="KW-1185">Reference proteome</keyword>
<dbReference type="EMBL" id="CAIZ01000069">
    <property type="protein sequence ID" value="CCH69408.1"/>
    <property type="molecule type" value="Genomic_DNA"/>
</dbReference>
<dbReference type="STRING" id="1193181.BN10_1600012"/>
<dbReference type="InterPro" id="IPR011701">
    <property type="entry name" value="MFS"/>
</dbReference>
<dbReference type="Proteomes" id="UP000013167">
    <property type="component" value="Unassembled WGS sequence"/>
</dbReference>
<feature type="domain" description="Major facilitator superfamily (MFS) profile" evidence="6">
    <location>
        <begin position="18"/>
        <end position="460"/>
    </location>
</feature>
<dbReference type="GO" id="GO:0022857">
    <property type="term" value="F:transmembrane transporter activity"/>
    <property type="evidence" value="ECO:0007669"/>
    <property type="project" value="InterPro"/>
</dbReference>
<evidence type="ECO:0000256" key="1">
    <source>
        <dbReference type="ARBA" id="ARBA00004651"/>
    </source>
</evidence>
<feature type="transmembrane region" description="Helical" evidence="5">
    <location>
        <begin position="338"/>
        <end position="358"/>
    </location>
</feature>
<dbReference type="PANTHER" id="PTHR42718:SF42">
    <property type="entry name" value="EXPORT PROTEIN"/>
    <property type="match status" value="1"/>
</dbReference>
<evidence type="ECO:0000313" key="8">
    <source>
        <dbReference type="Proteomes" id="UP000013167"/>
    </source>
</evidence>
<dbReference type="eggNOG" id="COG0477">
    <property type="taxonomic scope" value="Bacteria"/>
</dbReference>
<dbReference type="Gene3D" id="1.20.1720.10">
    <property type="entry name" value="Multidrug resistance protein D"/>
    <property type="match status" value="1"/>
</dbReference>
<reference evidence="7 8" key="1">
    <citation type="journal article" date="2013" name="ISME J.">
        <title>A metabolic model for members of the genus Tetrasphaera involved in enhanced biological phosphorus removal.</title>
        <authorList>
            <person name="Kristiansen R."/>
            <person name="Nguyen H.T.T."/>
            <person name="Saunders A.M."/>
            <person name="Nielsen J.L."/>
            <person name="Wimmer R."/>
            <person name="Le V.Q."/>
            <person name="McIlroy S.J."/>
            <person name="Petrovski S."/>
            <person name="Seviour R.J."/>
            <person name="Calteau A."/>
            <person name="Nielsen K.L."/>
            <person name="Nielsen P.H."/>
        </authorList>
    </citation>
    <scope>NUCLEOTIDE SEQUENCE [LARGE SCALE GENOMIC DNA]</scope>
    <source>
        <strain evidence="7 8">Lp2</strain>
    </source>
</reference>
<feature type="transmembrane region" description="Helical" evidence="5">
    <location>
        <begin position="397"/>
        <end position="416"/>
    </location>
</feature>
<comment type="caution">
    <text evidence="7">The sequence shown here is derived from an EMBL/GenBank/DDBJ whole genome shotgun (WGS) entry which is preliminary data.</text>
</comment>
<feature type="transmembrane region" description="Helical" evidence="5">
    <location>
        <begin position="203"/>
        <end position="223"/>
    </location>
</feature>
<evidence type="ECO:0000256" key="5">
    <source>
        <dbReference type="SAM" id="Phobius"/>
    </source>
</evidence>
<dbReference type="OrthoDB" id="7375466at2"/>
<dbReference type="Pfam" id="PF07690">
    <property type="entry name" value="MFS_1"/>
    <property type="match status" value="1"/>
</dbReference>
<feature type="transmembrane region" description="Helical" evidence="5">
    <location>
        <begin position="56"/>
        <end position="75"/>
    </location>
</feature>
<dbReference type="GO" id="GO:0005886">
    <property type="term" value="C:plasma membrane"/>
    <property type="evidence" value="ECO:0007669"/>
    <property type="project" value="UniProtKB-SubCell"/>
</dbReference>
<organism evidence="7 8">
    <name type="scientific">Phycicoccus elongatus Lp2</name>
    <dbReference type="NCBI Taxonomy" id="1193181"/>
    <lineage>
        <taxon>Bacteria</taxon>
        <taxon>Bacillati</taxon>
        <taxon>Actinomycetota</taxon>
        <taxon>Actinomycetes</taxon>
        <taxon>Micrococcales</taxon>
        <taxon>Intrasporangiaceae</taxon>
        <taxon>Phycicoccus</taxon>
    </lineage>
</organism>
<evidence type="ECO:0000259" key="6">
    <source>
        <dbReference type="PROSITE" id="PS50850"/>
    </source>
</evidence>
<proteinExistence type="predicted"/>
<dbReference type="AlphaFoldDB" id="N0DYC2"/>
<gene>
    <name evidence="7" type="ORF">BN10_1600012</name>
</gene>
<dbReference type="PANTHER" id="PTHR42718">
    <property type="entry name" value="MAJOR FACILITATOR SUPERFAMILY MULTIDRUG TRANSPORTER MFSC"/>
    <property type="match status" value="1"/>
</dbReference>
<dbReference type="PROSITE" id="PS50850">
    <property type="entry name" value="MFS"/>
    <property type="match status" value="1"/>
</dbReference>
<dbReference type="RefSeq" id="WP_010852057.1">
    <property type="nucleotide sequence ID" value="NZ_HF570956.1"/>
</dbReference>
<protein>
    <submittedName>
        <fullName evidence="7">Putative transmembrane efflux protein</fullName>
    </submittedName>
</protein>
<feature type="transmembrane region" description="Helical" evidence="5">
    <location>
        <begin position="142"/>
        <end position="164"/>
    </location>
</feature>
<evidence type="ECO:0000313" key="7">
    <source>
        <dbReference type="EMBL" id="CCH69408.1"/>
    </source>
</evidence>
<feature type="transmembrane region" description="Helical" evidence="5">
    <location>
        <begin position="84"/>
        <end position="103"/>
    </location>
</feature>
<accession>N0DYC2</accession>
<keyword evidence="3 5" id="KW-1133">Transmembrane helix</keyword>
<evidence type="ECO:0000256" key="2">
    <source>
        <dbReference type="ARBA" id="ARBA00022692"/>
    </source>
</evidence>
<dbReference type="InterPro" id="IPR036259">
    <property type="entry name" value="MFS_trans_sf"/>
</dbReference>
<feature type="transmembrane region" description="Helical" evidence="5">
    <location>
        <begin position="296"/>
        <end position="317"/>
    </location>
</feature>
<evidence type="ECO:0000256" key="3">
    <source>
        <dbReference type="ARBA" id="ARBA00022989"/>
    </source>
</evidence>
<feature type="transmembrane region" description="Helical" evidence="5">
    <location>
        <begin position="109"/>
        <end position="130"/>
    </location>
</feature>
<dbReference type="Gene3D" id="1.20.1250.20">
    <property type="entry name" value="MFS general substrate transporter like domains"/>
    <property type="match status" value="1"/>
</dbReference>
<sequence length="461" mass="46779">MSEPAAYLRRSERSGRLTLFALTLGSGIAILDGSVVNVALRTIGADLGASLEQLQWVVNGYMLALAGLVLVGGSLSDRLGRRRIYVVGVAWFLIGSLLCAVAQTPGQLIGTRVLQGIGAALLTPGALAIIQASFAPGDRAPAIGTWAGMSGIAAALGPFVGGWLVDHASWRWIFGINVPLCLVVLALVVWVTPESRSPRTGRFDIVGAFLTVVALAGLTFALTSPAAGPISYAAGLVAVVAAVAFMWVERRAVAPLVPLSLFGSRVFSAANAMTFVVYGALGVVFFVLVLQLQVSAGWSALAAGLSGLPVTVALMLLSSRAAALSARIGPRFPMSLGPIVCAAGCLLLVPVGAGAGWLTVLPGMVVFALGLALLVSPLTATVLAAAPDSHSGVASGINNAVARAGSLLAVAALPALVGLSGSDYEQAGPMTSGYRLAMLICAGLLALGGIISWVGLRSSRP</sequence>
<dbReference type="CDD" id="cd17321">
    <property type="entry name" value="MFS_MMR_MDR_like"/>
    <property type="match status" value="1"/>
</dbReference>
<evidence type="ECO:0000256" key="4">
    <source>
        <dbReference type="ARBA" id="ARBA00023136"/>
    </source>
</evidence>
<dbReference type="HOGENOM" id="CLU_000960_28_2_11"/>
<feature type="transmembrane region" description="Helical" evidence="5">
    <location>
        <begin position="170"/>
        <end position="191"/>
    </location>
</feature>
<feature type="transmembrane region" description="Helical" evidence="5">
    <location>
        <begin position="17"/>
        <end position="36"/>
    </location>
</feature>
<feature type="transmembrane region" description="Helical" evidence="5">
    <location>
        <begin position="269"/>
        <end position="290"/>
    </location>
</feature>
<dbReference type="SUPFAM" id="SSF103473">
    <property type="entry name" value="MFS general substrate transporter"/>
    <property type="match status" value="1"/>
</dbReference>
<feature type="transmembrane region" description="Helical" evidence="5">
    <location>
        <begin position="229"/>
        <end position="248"/>
    </location>
</feature>